<dbReference type="AlphaFoldDB" id="A0A6A1VZP5"/>
<protein>
    <submittedName>
        <fullName evidence="2">Uncharacterized protein</fullName>
    </submittedName>
</protein>
<dbReference type="Pfam" id="PF21529">
    <property type="entry name" value="GLV1-2"/>
    <property type="match status" value="1"/>
</dbReference>
<feature type="compositionally biased region" description="Basic and acidic residues" evidence="1">
    <location>
        <begin position="130"/>
        <end position="153"/>
    </location>
</feature>
<feature type="region of interest" description="Disordered" evidence="1">
    <location>
        <begin position="130"/>
        <end position="177"/>
    </location>
</feature>
<proteinExistence type="predicted"/>
<dbReference type="EMBL" id="RXIC02000022">
    <property type="protein sequence ID" value="KAB1217028.1"/>
    <property type="molecule type" value="Genomic_DNA"/>
</dbReference>
<dbReference type="InterPro" id="IPR053313">
    <property type="entry name" value="RGF"/>
</dbReference>
<accession>A0A6A1VZP5</accession>
<evidence type="ECO:0000313" key="2">
    <source>
        <dbReference type="EMBL" id="KAB1217028.1"/>
    </source>
</evidence>
<name>A0A6A1VZP5_9ROSI</name>
<keyword evidence="3" id="KW-1185">Reference proteome</keyword>
<organism evidence="2 3">
    <name type="scientific">Morella rubra</name>
    <name type="common">Chinese bayberry</name>
    <dbReference type="NCBI Taxonomy" id="262757"/>
    <lineage>
        <taxon>Eukaryota</taxon>
        <taxon>Viridiplantae</taxon>
        <taxon>Streptophyta</taxon>
        <taxon>Embryophyta</taxon>
        <taxon>Tracheophyta</taxon>
        <taxon>Spermatophyta</taxon>
        <taxon>Magnoliopsida</taxon>
        <taxon>eudicotyledons</taxon>
        <taxon>Gunneridae</taxon>
        <taxon>Pentapetalae</taxon>
        <taxon>rosids</taxon>
        <taxon>fabids</taxon>
        <taxon>Fagales</taxon>
        <taxon>Myricaceae</taxon>
        <taxon>Morella</taxon>
    </lineage>
</organism>
<feature type="region of interest" description="Disordered" evidence="1">
    <location>
        <begin position="66"/>
        <end position="115"/>
    </location>
</feature>
<comment type="caution">
    <text evidence="2">The sequence shown here is derived from an EMBL/GenBank/DDBJ whole genome shotgun (WGS) entry which is preliminary data.</text>
</comment>
<evidence type="ECO:0000313" key="3">
    <source>
        <dbReference type="Proteomes" id="UP000516437"/>
    </source>
</evidence>
<dbReference type="PANTHER" id="PTHR34961">
    <property type="entry name" value="TRANSMEMBRANE PROTEIN"/>
    <property type="match status" value="1"/>
</dbReference>
<dbReference type="PANTHER" id="PTHR34961:SF7">
    <property type="entry name" value="TRANSMEMBRANE PROTEIN"/>
    <property type="match status" value="1"/>
</dbReference>
<dbReference type="OrthoDB" id="1911637at2759"/>
<gene>
    <name evidence="2" type="ORF">CJ030_MR4G021293</name>
</gene>
<feature type="compositionally biased region" description="Basic and acidic residues" evidence="1">
    <location>
        <begin position="69"/>
        <end position="80"/>
    </location>
</feature>
<evidence type="ECO:0000256" key="1">
    <source>
        <dbReference type="SAM" id="MobiDB-lite"/>
    </source>
</evidence>
<sequence>MHVTPAFYDLLLRKMENRSFSQKNDPGQTLQKFYGSLQDAEYTKVLETSITSSLRPTTLEKCISRKKAVKNDGRNSKDSRGGVNRQNETTVLSKKEDRANGATSGNEKTKESFFRKDLQQARDMKGLERKVRSLQDSAQHDNSEETGGVKENEAVEDIVVMDYAQPHRKPPIHNERP</sequence>
<dbReference type="InterPro" id="IPR049306">
    <property type="entry name" value="GLV1-2"/>
</dbReference>
<reference evidence="2 3" key="1">
    <citation type="journal article" date="2019" name="Plant Biotechnol. J.">
        <title>The red bayberry genome and genetic basis of sex determination.</title>
        <authorList>
            <person name="Jia H.M."/>
            <person name="Jia H.J."/>
            <person name="Cai Q.L."/>
            <person name="Wang Y."/>
            <person name="Zhao H.B."/>
            <person name="Yang W.F."/>
            <person name="Wang G.Y."/>
            <person name="Li Y.H."/>
            <person name="Zhan D.L."/>
            <person name="Shen Y.T."/>
            <person name="Niu Q.F."/>
            <person name="Chang L."/>
            <person name="Qiu J."/>
            <person name="Zhao L."/>
            <person name="Xie H.B."/>
            <person name="Fu W.Y."/>
            <person name="Jin J."/>
            <person name="Li X.W."/>
            <person name="Jiao Y."/>
            <person name="Zhou C.C."/>
            <person name="Tu T."/>
            <person name="Chai C.Y."/>
            <person name="Gao J.L."/>
            <person name="Fan L.J."/>
            <person name="van de Weg E."/>
            <person name="Wang J.Y."/>
            <person name="Gao Z.S."/>
        </authorList>
    </citation>
    <scope>NUCLEOTIDE SEQUENCE [LARGE SCALE GENOMIC DNA]</scope>
    <source>
        <tissue evidence="2">Leaves</tissue>
    </source>
</reference>
<dbReference type="Proteomes" id="UP000516437">
    <property type="component" value="Chromosome 4"/>
</dbReference>